<proteinExistence type="predicted"/>
<comment type="caution">
    <text evidence="1">The sequence shown here is derived from an EMBL/GenBank/DDBJ whole genome shotgun (WGS) entry which is preliminary data.</text>
</comment>
<dbReference type="PANTHER" id="PTHR23416">
    <property type="entry name" value="SIALIC ACID SYNTHASE-RELATED"/>
    <property type="match status" value="1"/>
</dbReference>
<reference evidence="1 2" key="1">
    <citation type="submission" date="2018-07" db="EMBL/GenBank/DDBJ databases">
        <title>Genomic Encyclopedia of Type Strains, Phase IV (KMG-IV): sequencing the most valuable type-strain genomes for metagenomic binning, comparative biology and taxonomic classification.</title>
        <authorList>
            <person name="Goeker M."/>
        </authorList>
    </citation>
    <scope>NUCLEOTIDE SEQUENCE [LARGE SCALE GENOMIC DNA]</scope>
    <source>
        <strain evidence="1 2">DSM 4134</strain>
    </source>
</reference>
<dbReference type="InterPro" id="IPR051159">
    <property type="entry name" value="Hexapeptide_acetyltransf"/>
</dbReference>
<keyword evidence="1" id="KW-0808">Transferase</keyword>
<organism evidence="1 2">
    <name type="scientific">Marinoscillum furvescens DSM 4134</name>
    <dbReference type="NCBI Taxonomy" id="1122208"/>
    <lineage>
        <taxon>Bacteria</taxon>
        <taxon>Pseudomonadati</taxon>
        <taxon>Bacteroidota</taxon>
        <taxon>Cytophagia</taxon>
        <taxon>Cytophagales</taxon>
        <taxon>Reichenbachiellaceae</taxon>
        <taxon>Marinoscillum</taxon>
    </lineage>
</organism>
<accession>A0A3D9L244</accession>
<dbReference type="OrthoDB" id="755870at2"/>
<protein>
    <submittedName>
        <fullName evidence="1">Acetyltransferase-like isoleucine patch superfamily enzyme</fullName>
    </submittedName>
</protein>
<dbReference type="Pfam" id="PF00132">
    <property type="entry name" value="Hexapep"/>
    <property type="match status" value="1"/>
</dbReference>
<dbReference type="SUPFAM" id="SSF51161">
    <property type="entry name" value="Trimeric LpxA-like enzymes"/>
    <property type="match status" value="1"/>
</dbReference>
<dbReference type="InterPro" id="IPR001451">
    <property type="entry name" value="Hexapep"/>
</dbReference>
<name>A0A3D9L244_MARFU</name>
<evidence type="ECO:0000313" key="1">
    <source>
        <dbReference type="EMBL" id="RED96155.1"/>
    </source>
</evidence>
<dbReference type="InterPro" id="IPR011004">
    <property type="entry name" value="Trimer_LpxA-like_sf"/>
</dbReference>
<dbReference type="Proteomes" id="UP000256779">
    <property type="component" value="Unassembled WGS sequence"/>
</dbReference>
<sequence length="191" mass="20725">MSRIITVFIIGLQRIKARILAMYYFFHPLFDIKQPFHTQILGTISIKPRYNKKSNLKISIDGKCVINKGLCIQGCGELKLSNGVNLNDNCYVIVNDSILIGRNTIIAPHVAMIDTSHNFKDPQIPIKSQGSTTKPISIGENVWIGRGATILMGVTIGSGSIIAAGSVVNKDSAPNSIVGGVPSKFLTFRNA</sequence>
<dbReference type="CDD" id="cd04647">
    <property type="entry name" value="LbH_MAT_like"/>
    <property type="match status" value="1"/>
</dbReference>
<dbReference type="EMBL" id="QREG01000015">
    <property type="protein sequence ID" value="RED96155.1"/>
    <property type="molecule type" value="Genomic_DNA"/>
</dbReference>
<dbReference type="AlphaFoldDB" id="A0A3D9L244"/>
<dbReference type="RefSeq" id="WP_115869014.1">
    <property type="nucleotide sequence ID" value="NZ_QREG01000015.1"/>
</dbReference>
<keyword evidence="2" id="KW-1185">Reference proteome</keyword>
<dbReference type="Gene3D" id="2.160.10.10">
    <property type="entry name" value="Hexapeptide repeat proteins"/>
    <property type="match status" value="1"/>
</dbReference>
<gene>
    <name evidence="1" type="ORF">C7460_11544</name>
</gene>
<dbReference type="GO" id="GO:0016740">
    <property type="term" value="F:transferase activity"/>
    <property type="evidence" value="ECO:0007669"/>
    <property type="project" value="UniProtKB-KW"/>
</dbReference>
<evidence type="ECO:0000313" key="2">
    <source>
        <dbReference type="Proteomes" id="UP000256779"/>
    </source>
</evidence>